<feature type="active site" description="Nucleophile; Schiff-base intermediate with DNA; for 5'-dRP lyase activity" evidence="19">
    <location>
        <position position="280"/>
    </location>
</feature>
<comment type="subcellular location">
    <subcellularLocation>
        <location evidence="2">Nucleus</location>
    </subcellularLocation>
</comment>
<evidence type="ECO:0000256" key="9">
    <source>
        <dbReference type="ARBA" id="ARBA00022705"/>
    </source>
</evidence>
<dbReference type="SUPFAM" id="SSF81585">
    <property type="entry name" value="PsbU/PolX domain-like"/>
    <property type="match status" value="1"/>
</dbReference>
<dbReference type="InterPro" id="IPR043519">
    <property type="entry name" value="NT_sf"/>
</dbReference>
<evidence type="ECO:0000256" key="3">
    <source>
        <dbReference type="ARBA" id="ARBA00008323"/>
    </source>
</evidence>
<evidence type="ECO:0000256" key="10">
    <source>
        <dbReference type="ARBA" id="ARBA00022723"/>
    </source>
</evidence>
<evidence type="ECO:0000256" key="18">
    <source>
        <dbReference type="ARBA" id="ARBA00049244"/>
    </source>
</evidence>
<evidence type="ECO:0000256" key="19">
    <source>
        <dbReference type="PIRSR" id="PIRSR622312-50"/>
    </source>
</evidence>
<dbReference type="InterPro" id="IPR010996">
    <property type="entry name" value="HHH_MUS81"/>
</dbReference>
<evidence type="ECO:0000256" key="20">
    <source>
        <dbReference type="SAM" id="MobiDB-lite"/>
    </source>
</evidence>
<keyword evidence="11" id="KW-0227">DNA damage</keyword>
<reference evidence="23" key="1">
    <citation type="thesis" date="2021" institute="BYU ScholarsArchive" country="Provo, UT, USA">
        <title>Applications of and Algorithms for Genome Assembly and Genomic Analyses with an Emphasis on Marine Teleosts.</title>
        <authorList>
            <person name="Pickett B.D."/>
        </authorList>
    </citation>
    <scope>NUCLEOTIDE SEQUENCE</scope>
    <source>
        <strain evidence="23">HI-2016</strain>
    </source>
</reference>
<evidence type="ECO:0000256" key="11">
    <source>
        <dbReference type="ARBA" id="ARBA00022763"/>
    </source>
</evidence>
<dbReference type="InterPro" id="IPR002008">
    <property type="entry name" value="DNA_pol_X_beta-like"/>
</dbReference>
<dbReference type="Pfam" id="PF14792">
    <property type="entry name" value="DNA_pol_B_palm"/>
    <property type="match status" value="1"/>
</dbReference>
<dbReference type="PANTHER" id="PTHR11276:SF28">
    <property type="entry name" value="DNA POLYMERASE LAMBDA"/>
    <property type="match status" value="1"/>
</dbReference>
<dbReference type="SUPFAM" id="SSF53335">
    <property type="entry name" value="S-adenosyl-L-methionine-dependent methyltransferases"/>
    <property type="match status" value="1"/>
</dbReference>
<feature type="domain" description="4Fe-4S ferredoxin-type" evidence="22">
    <location>
        <begin position="753"/>
        <end position="782"/>
    </location>
</feature>
<dbReference type="FunFam" id="3.30.460.10:FF:000020">
    <property type="entry name" value="DNA polymerase lambda"/>
    <property type="match status" value="1"/>
</dbReference>
<dbReference type="InterPro" id="IPR027421">
    <property type="entry name" value="DNA_pol_lamdba_lyase_dom_sf"/>
</dbReference>
<evidence type="ECO:0000259" key="22">
    <source>
        <dbReference type="PROSITE" id="PS51379"/>
    </source>
</evidence>
<evidence type="ECO:0000256" key="4">
    <source>
        <dbReference type="ARBA" id="ARBA00012417"/>
    </source>
</evidence>
<evidence type="ECO:0000256" key="15">
    <source>
        <dbReference type="ARBA" id="ARBA00023211"/>
    </source>
</evidence>
<gene>
    <name evidence="23" type="ORF">JZ751_026878</name>
</gene>
<dbReference type="Pfam" id="PF14716">
    <property type="entry name" value="HHH_8"/>
    <property type="match status" value="1"/>
</dbReference>
<dbReference type="GO" id="GO:0005634">
    <property type="term" value="C:nucleus"/>
    <property type="evidence" value="ECO:0007669"/>
    <property type="project" value="UniProtKB-SubCell"/>
</dbReference>
<evidence type="ECO:0000256" key="13">
    <source>
        <dbReference type="ARBA" id="ARBA00023125"/>
    </source>
</evidence>
<comment type="caution">
    <text evidence="23">The sequence shown here is derived from an EMBL/GenBank/DDBJ whole genome shotgun (WGS) entry which is preliminary data.</text>
</comment>
<keyword evidence="9" id="KW-0235">DNA replication</keyword>
<dbReference type="InterPro" id="IPR002054">
    <property type="entry name" value="DNA-dir_DNA_pol_X"/>
</dbReference>
<dbReference type="Gene3D" id="3.40.5.100">
    <property type="match status" value="1"/>
</dbReference>
<evidence type="ECO:0000256" key="7">
    <source>
        <dbReference type="ARBA" id="ARBA00022679"/>
    </source>
</evidence>
<dbReference type="InterPro" id="IPR019843">
    <property type="entry name" value="DNA_pol-X_BS"/>
</dbReference>
<dbReference type="EC" id="2.7.7.7" evidence="4"/>
<dbReference type="Gene3D" id="1.10.150.110">
    <property type="entry name" value="DNA polymerase beta, N-terminal domain-like"/>
    <property type="match status" value="1"/>
</dbReference>
<dbReference type="PROSITE" id="PS51379">
    <property type="entry name" value="4FE4S_FER_2"/>
    <property type="match status" value="1"/>
</dbReference>
<comment type="catalytic activity">
    <reaction evidence="18">
        <text>DNA(n) + a 2'-deoxyribonucleoside 5'-triphosphate = DNA(n+1) + diphosphate</text>
        <dbReference type="Rhea" id="RHEA:22508"/>
        <dbReference type="Rhea" id="RHEA-COMP:17339"/>
        <dbReference type="Rhea" id="RHEA-COMP:17340"/>
        <dbReference type="ChEBI" id="CHEBI:33019"/>
        <dbReference type="ChEBI" id="CHEBI:61560"/>
        <dbReference type="ChEBI" id="CHEBI:173112"/>
        <dbReference type="EC" id="2.7.7.7"/>
    </reaction>
</comment>
<evidence type="ECO:0000259" key="21">
    <source>
        <dbReference type="PROSITE" id="PS50172"/>
    </source>
</evidence>
<dbReference type="OrthoDB" id="205514at2759"/>
<dbReference type="CDD" id="cd00141">
    <property type="entry name" value="NT_POLXc"/>
    <property type="match status" value="1"/>
</dbReference>
<keyword evidence="13" id="KW-0238">DNA-binding</keyword>
<protein>
    <recommendedName>
        <fullName evidence="5">DNA polymerase lambda</fullName>
        <ecNumber evidence="4">2.7.7.7</ecNumber>
    </recommendedName>
</protein>
<keyword evidence="10" id="KW-0479">Metal-binding</keyword>
<evidence type="ECO:0000256" key="16">
    <source>
        <dbReference type="ARBA" id="ARBA00023239"/>
    </source>
</evidence>
<organism evidence="23 24">
    <name type="scientific">Albula glossodonta</name>
    <name type="common">roundjaw bonefish</name>
    <dbReference type="NCBI Taxonomy" id="121402"/>
    <lineage>
        <taxon>Eukaryota</taxon>
        <taxon>Metazoa</taxon>
        <taxon>Chordata</taxon>
        <taxon>Craniata</taxon>
        <taxon>Vertebrata</taxon>
        <taxon>Euteleostomi</taxon>
        <taxon>Actinopterygii</taxon>
        <taxon>Neopterygii</taxon>
        <taxon>Teleostei</taxon>
        <taxon>Albuliformes</taxon>
        <taxon>Albulidae</taxon>
        <taxon>Albula</taxon>
    </lineage>
</organism>
<dbReference type="SUPFAM" id="SSF52113">
    <property type="entry name" value="BRCT domain"/>
    <property type="match status" value="1"/>
</dbReference>
<dbReference type="Pfam" id="PF11669">
    <property type="entry name" value="WBP-1"/>
    <property type="match status" value="1"/>
</dbReference>
<sequence length="1161" mass="129384">MEPHGIVKAFPKVKRQGDRVWKEVPPKKLNVDETVTGHLFDGLSVYLLPAGIGNARCNIFQRQITQNGGQVENSFCPSVTHVIVDDSMDCERALRLLKLDSVPSTVQLVKCSWLGIGILLRNDHLNTHNEEVDEGTHSEDEHPAAAKEIPPLIETNHNDTSEQFSTITDEHKEEDGVSQNDLDRLMNGVDSPAPTSSVAESTLPTKWVCAQSSLTKIENHNKHITDKLEILAKAYTHKGDKWRALGYSKAINALKSYHKPISSYEEACKIQGIGKKMAEKINEIMESGHLRKIDHIGEAVPVLELFNNIWGAGAKTAQSWFQQGFRTLDDVRVKATLNSQQKIGLKHYDDFLDRMSRDEAAAIEKMVKDAAQSLNPGLLAIACGSYRRGKATCGDVDVLITHPDGKSHKGVFGKLLLNLHQSGFLTDDLVSNEENGEQKKYLGVCRLPGPGQRHRRLDIIVVPYRMWFGKEARSSARVCLCPHPRKGTSFHTWNRVPCTGANNQSYICEFGHCCGEAQCCSQYYELWWFWLVWAIIIILSCCCVCHHRRTKHRLQQQQRQHEINLIAYREAHNYTSLPFYFRFLPNYLLPDYEEVVNRPPTPPPPYSALNSGQSAAASPLTPEQPDGLHPSLQATPAPPVSETHSTRCSTEELYSPSTGFSHKTDSKPLAGTDQDMASTGLLPPQEKLEEQGDCHKGTPLRDSGSESCPEDKEGGPSRRHRRFTGDSGIEVCLCSREAEPEEQRVLEGLLGDGQYEISSDFCDGCASCSRPTPREAEQAPQRGPDHSVTPVPRPPPVSLLLHTISEQDGPHQASHTVMADFEKGTRSECANECASCEPVSHDDVKDYYGKKLQKTADLKSNACIAPAQSIPAYIRKALTDVHPYVANRYYGCGLVVPECLEGCRILDLGCGSGRDVYMLSQLLEVAREYIGHHTEKFGFSKPNIDFVQGYIEALKEAGLKENSYDIIISNCVVNLSPDKTKVLREAFRVLKDGGELYFSDIYSSSRLPEEIRTHKVLWGECLGGALWWEDLVRLAEEVGFSPPRLVTASIITVDNKELESLLGDYKFVSATYRLFKIPKTTKKKGCLVVYDGNITGCDKSFEFDCHYIFKVNEVREVDAELAGILKNSRFAEEFTFQPDAQTPLSGSCCAPPKVSANIRTR</sequence>
<evidence type="ECO:0000313" key="23">
    <source>
        <dbReference type="EMBL" id="KAG9350512.1"/>
    </source>
</evidence>
<dbReference type="SMART" id="SM00483">
    <property type="entry name" value="POLXc"/>
    <property type="match status" value="1"/>
</dbReference>
<dbReference type="InterPro" id="IPR021684">
    <property type="entry name" value="WBP1-like"/>
</dbReference>
<dbReference type="GO" id="GO:0046872">
    <property type="term" value="F:metal ion binding"/>
    <property type="evidence" value="ECO:0007669"/>
    <property type="project" value="UniProtKB-KW"/>
</dbReference>
<dbReference type="InterPro" id="IPR029063">
    <property type="entry name" value="SAM-dependent_MTases_sf"/>
</dbReference>
<comment type="similarity">
    <text evidence="3">Belongs to the DNA polymerase type-X family.</text>
</comment>
<dbReference type="InterPro" id="IPR028207">
    <property type="entry name" value="DNA_pol_B_palm_palm"/>
</dbReference>
<dbReference type="GO" id="GO:0003677">
    <property type="term" value="F:DNA binding"/>
    <property type="evidence" value="ECO:0007669"/>
    <property type="project" value="UniProtKB-KW"/>
</dbReference>
<evidence type="ECO:0000256" key="12">
    <source>
        <dbReference type="ARBA" id="ARBA00022932"/>
    </source>
</evidence>
<keyword evidence="17" id="KW-0539">Nucleus</keyword>
<evidence type="ECO:0000256" key="1">
    <source>
        <dbReference type="ARBA" id="ARBA00001936"/>
    </source>
</evidence>
<dbReference type="Proteomes" id="UP000824540">
    <property type="component" value="Unassembled WGS sequence"/>
</dbReference>
<name>A0A8T2PL59_9TELE</name>
<dbReference type="Gene3D" id="3.30.460.10">
    <property type="entry name" value="Beta Polymerase, domain 2"/>
    <property type="match status" value="1"/>
</dbReference>
<dbReference type="SUPFAM" id="SSF47802">
    <property type="entry name" value="DNA polymerase beta, N-terminal domain-like"/>
    <property type="match status" value="1"/>
</dbReference>
<dbReference type="InterPro" id="IPR036420">
    <property type="entry name" value="BRCT_dom_sf"/>
</dbReference>
<keyword evidence="14" id="KW-0234">DNA repair</keyword>
<dbReference type="InterPro" id="IPR017896">
    <property type="entry name" value="4Fe4S_Fe-S-bd"/>
</dbReference>
<dbReference type="CDD" id="cd02440">
    <property type="entry name" value="AdoMet_MTases"/>
    <property type="match status" value="1"/>
</dbReference>
<keyword evidence="8" id="KW-0548">Nucleotidyltransferase</keyword>
<evidence type="ECO:0000256" key="17">
    <source>
        <dbReference type="ARBA" id="ARBA00023242"/>
    </source>
</evidence>
<dbReference type="InterPro" id="IPR022312">
    <property type="entry name" value="DNA_pol_X"/>
</dbReference>
<feature type="region of interest" description="Disordered" evidence="20">
    <location>
        <begin position="772"/>
        <end position="792"/>
    </location>
</feature>
<dbReference type="InterPro" id="IPR018944">
    <property type="entry name" value="DNA_pol_lambd_fingers_domain"/>
</dbReference>
<dbReference type="GO" id="GO:0003887">
    <property type="term" value="F:DNA-directed DNA polymerase activity"/>
    <property type="evidence" value="ECO:0007669"/>
    <property type="project" value="UniProtKB-KW"/>
</dbReference>
<evidence type="ECO:0000256" key="8">
    <source>
        <dbReference type="ARBA" id="ARBA00022695"/>
    </source>
</evidence>
<dbReference type="Pfam" id="PF13847">
    <property type="entry name" value="Methyltransf_31"/>
    <property type="match status" value="1"/>
</dbReference>
<dbReference type="SUPFAM" id="SSF81301">
    <property type="entry name" value="Nucleotidyltransferase"/>
    <property type="match status" value="1"/>
</dbReference>
<dbReference type="PRINTS" id="PR00869">
    <property type="entry name" value="DNAPOLX"/>
</dbReference>
<dbReference type="FunFam" id="3.40.50.10190:FF:000031">
    <property type="entry name" value="DNA polymerase"/>
    <property type="match status" value="1"/>
</dbReference>
<dbReference type="PROSITE" id="PS50172">
    <property type="entry name" value="BRCT"/>
    <property type="match status" value="1"/>
</dbReference>
<keyword evidence="6" id="KW-0237">DNA synthesis</keyword>
<evidence type="ECO:0000313" key="24">
    <source>
        <dbReference type="Proteomes" id="UP000824540"/>
    </source>
</evidence>
<dbReference type="GO" id="GO:0006303">
    <property type="term" value="P:double-strand break repair via nonhomologous end joining"/>
    <property type="evidence" value="ECO:0007669"/>
    <property type="project" value="TreeGrafter"/>
</dbReference>
<keyword evidence="12" id="KW-0239">DNA-directed DNA polymerase</keyword>
<keyword evidence="7" id="KW-0808">Transferase</keyword>
<dbReference type="GO" id="GO:0016829">
    <property type="term" value="F:lyase activity"/>
    <property type="evidence" value="ECO:0007669"/>
    <property type="project" value="UniProtKB-KW"/>
</dbReference>
<dbReference type="InterPro" id="IPR001357">
    <property type="entry name" value="BRCT_dom"/>
</dbReference>
<dbReference type="Pfam" id="PF10391">
    <property type="entry name" value="DNA_pol_lambd_f"/>
    <property type="match status" value="1"/>
</dbReference>
<dbReference type="PRINTS" id="PR00870">
    <property type="entry name" value="DNAPOLXBETA"/>
</dbReference>
<feature type="compositionally biased region" description="Basic and acidic residues" evidence="20">
    <location>
        <begin position="686"/>
        <end position="696"/>
    </location>
</feature>
<evidence type="ECO:0000256" key="14">
    <source>
        <dbReference type="ARBA" id="ARBA00023204"/>
    </source>
</evidence>
<dbReference type="Gene3D" id="1.10.150.20">
    <property type="entry name" value="5' to 3' exonuclease, C-terminal subdomain"/>
    <property type="match status" value="1"/>
</dbReference>
<evidence type="ECO:0000256" key="2">
    <source>
        <dbReference type="ARBA" id="ARBA00004123"/>
    </source>
</evidence>
<proteinExistence type="inferred from homology"/>
<keyword evidence="16" id="KW-0456">Lyase</keyword>
<dbReference type="AlphaFoldDB" id="A0A8T2PL59"/>
<dbReference type="InterPro" id="IPR025714">
    <property type="entry name" value="Methyltranfer_dom"/>
</dbReference>
<keyword evidence="24" id="KW-1185">Reference proteome</keyword>
<dbReference type="PANTHER" id="PTHR11276">
    <property type="entry name" value="DNA POLYMERASE TYPE-X FAMILY MEMBER"/>
    <property type="match status" value="1"/>
</dbReference>
<dbReference type="Gene3D" id="3.40.50.150">
    <property type="entry name" value="Vaccinia Virus protein VP39"/>
    <property type="match status" value="1"/>
</dbReference>
<dbReference type="FunFam" id="1.10.150.20:FF:000010">
    <property type="entry name" value="DNA polymerase lambda"/>
    <property type="match status" value="1"/>
</dbReference>
<dbReference type="Gene3D" id="3.40.50.10190">
    <property type="entry name" value="BRCT domain"/>
    <property type="match status" value="1"/>
</dbReference>
<keyword evidence="15" id="KW-0464">Manganese</keyword>
<evidence type="ECO:0000256" key="6">
    <source>
        <dbReference type="ARBA" id="ARBA00022634"/>
    </source>
</evidence>
<dbReference type="PROSITE" id="PS00522">
    <property type="entry name" value="DNA_POLYMERASE_X"/>
    <property type="match status" value="1"/>
</dbReference>
<feature type="region of interest" description="Disordered" evidence="20">
    <location>
        <begin position="599"/>
        <end position="723"/>
    </location>
</feature>
<evidence type="ECO:0000256" key="5">
    <source>
        <dbReference type="ARBA" id="ARBA00016513"/>
    </source>
</evidence>
<feature type="domain" description="BRCT" evidence="21">
    <location>
        <begin position="35"/>
        <end position="114"/>
    </location>
</feature>
<dbReference type="FunFam" id="1.10.150.110:FF:000004">
    <property type="entry name" value="DNA polymerase lambda"/>
    <property type="match status" value="1"/>
</dbReference>
<accession>A0A8T2PL59</accession>
<dbReference type="GO" id="GO:0006260">
    <property type="term" value="P:DNA replication"/>
    <property type="evidence" value="ECO:0007669"/>
    <property type="project" value="UniProtKB-KW"/>
</dbReference>
<dbReference type="EMBL" id="JAFBMS010000008">
    <property type="protein sequence ID" value="KAG9350512.1"/>
    <property type="molecule type" value="Genomic_DNA"/>
</dbReference>
<dbReference type="Pfam" id="PF00533">
    <property type="entry name" value="BRCT"/>
    <property type="match status" value="1"/>
</dbReference>
<comment type="cofactor">
    <cofactor evidence="1">
        <name>Mn(2+)</name>
        <dbReference type="ChEBI" id="CHEBI:29035"/>
    </cofactor>
</comment>